<dbReference type="GeneID" id="33333581"/>
<gene>
    <name evidence="2" type="ORF">A3L14_04125</name>
    <name evidence="3" type="ORF">AMR53_11520</name>
    <name evidence="4" type="ORF">SAMN05216170_1445</name>
</gene>
<evidence type="ECO:0000313" key="2">
    <source>
        <dbReference type="EMBL" id="ASJ12116.1"/>
    </source>
</evidence>
<keyword evidence="1" id="KW-1133">Transmembrane helix</keyword>
<evidence type="ECO:0000313" key="4">
    <source>
        <dbReference type="EMBL" id="SEW08078.1"/>
    </source>
</evidence>
<dbReference type="Proteomes" id="UP000182125">
    <property type="component" value="Unassembled WGS sequence"/>
</dbReference>
<dbReference type="EMBL" id="FOIW01000002">
    <property type="protein sequence ID" value="SEW08078.1"/>
    <property type="molecule type" value="Genomic_DNA"/>
</dbReference>
<feature type="transmembrane region" description="Helical" evidence="1">
    <location>
        <begin position="7"/>
        <end position="25"/>
    </location>
</feature>
<dbReference type="EMBL" id="LIXN01000035">
    <property type="protein sequence ID" value="KQH81413.1"/>
    <property type="molecule type" value="Genomic_DNA"/>
</dbReference>
<evidence type="ECO:0000313" key="7">
    <source>
        <dbReference type="Proteomes" id="UP000250136"/>
    </source>
</evidence>
<keyword evidence="1" id="KW-0812">Transmembrane</keyword>
<evidence type="ECO:0000313" key="5">
    <source>
        <dbReference type="Proteomes" id="UP000051862"/>
    </source>
</evidence>
<sequence length="182" mass="20991">MKGSITKGVVITISVFSIIFTFWWGEITNSQYYYTLLSLIFWSIAFGVLFWSTNWEKFFEMTTFIPYWITIANLAAAYLENPILWLLILFTPWLLIDKTFTEWEIVLHGLGISSTRRARVFMFTFLPSLLALVIDGVNLGSLYLQVLATMYSGMLVLNSSSTTLMENSTEQEKNTGARWGWK</sequence>
<proteinExistence type="predicted"/>
<accession>A0A0Q2QNG6</accession>
<reference evidence="2 7" key="2">
    <citation type="submission" date="2016-04" db="EMBL/GenBank/DDBJ databases">
        <title>Complete genome sequence of Thermococcus thioreducens type strain OGL-20P.</title>
        <authorList>
            <person name="Oger P.M."/>
        </authorList>
    </citation>
    <scope>NUCLEOTIDE SEQUENCE [LARGE SCALE GENOMIC DNA]</scope>
    <source>
        <strain evidence="2 7">OGL-20P</strain>
    </source>
</reference>
<dbReference type="Proteomes" id="UP000250136">
    <property type="component" value="Chromosome"/>
</dbReference>
<reference evidence="3 5" key="1">
    <citation type="submission" date="2015-08" db="EMBL/GenBank/DDBJ databases">
        <title>Thermococcus thioreducens DSM 14981 genome sequencing.</title>
        <authorList>
            <person name="Hong S.-J."/>
            <person name="Kim M.-C."/>
            <person name="Shin J.-H."/>
        </authorList>
    </citation>
    <scope>NUCLEOTIDE SEQUENCE [LARGE SCALE GENOMIC DNA]</scope>
    <source>
        <strain evidence="3 5">DSM 14981</strain>
    </source>
</reference>
<name>A0A0Q2QNG6_9EURY</name>
<reference evidence="4" key="4">
    <citation type="submission" date="2016-10" db="EMBL/GenBank/DDBJ databases">
        <authorList>
            <person name="de Groot N.N."/>
        </authorList>
    </citation>
    <scope>NUCLEOTIDE SEQUENCE [LARGE SCALE GENOMIC DNA]</scope>
    <source>
        <strain evidence="4">OGL-20</strain>
    </source>
</reference>
<protein>
    <submittedName>
        <fullName evidence="3">Uncharacterized protein</fullName>
    </submittedName>
</protein>
<keyword evidence="1" id="KW-0472">Membrane</keyword>
<evidence type="ECO:0000256" key="1">
    <source>
        <dbReference type="SAM" id="Phobius"/>
    </source>
</evidence>
<organism evidence="3 5">
    <name type="scientific">Thermococcus thioreducens</name>
    <dbReference type="NCBI Taxonomy" id="277988"/>
    <lineage>
        <taxon>Archaea</taxon>
        <taxon>Methanobacteriati</taxon>
        <taxon>Methanobacteriota</taxon>
        <taxon>Thermococci</taxon>
        <taxon>Thermococcales</taxon>
        <taxon>Thermococcaceae</taxon>
        <taxon>Thermococcus</taxon>
    </lineage>
</organism>
<dbReference type="EMBL" id="CP015105">
    <property type="protein sequence ID" value="ASJ12116.1"/>
    <property type="molecule type" value="Genomic_DNA"/>
</dbReference>
<dbReference type="Proteomes" id="UP000051862">
    <property type="component" value="Unassembled WGS sequence"/>
</dbReference>
<evidence type="ECO:0000313" key="3">
    <source>
        <dbReference type="EMBL" id="KQH81413.1"/>
    </source>
</evidence>
<dbReference type="AlphaFoldDB" id="A0A0Q2QNG6"/>
<dbReference type="PATRIC" id="fig|277988.4.peg.2419"/>
<dbReference type="STRING" id="277988.SAMN05216170_1445"/>
<feature type="transmembrane region" description="Helical" evidence="1">
    <location>
        <begin position="83"/>
        <end position="100"/>
    </location>
</feature>
<dbReference type="RefSeq" id="WP_055430377.1">
    <property type="nucleotide sequence ID" value="NZ_CP015105.1"/>
</dbReference>
<keyword evidence="7" id="KW-1185">Reference proteome</keyword>
<feature type="transmembrane region" description="Helical" evidence="1">
    <location>
        <begin position="31"/>
        <end position="51"/>
    </location>
</feature>
<reference evidence="6" key="3">
    <citation type="submission" date="2016-10" db="EMBL/GenBank/DDBJ databases">
        <authorList>
            <person name="Varghese N."/>
            <person name="Submissions S."/>
        </authorList>
    </citation>
    <scope>NUCLEOTIDE SEQUENCE [LARGE SCALE GENOMIC DNA]</scope>
    <source>
        <strain evidence="6">OGL-20</strain>
    </source>
</reference>
<feature type="transmembrane region" description="Helical" evidence="1">
    <location>
        <begin position="120"/>
        <end position="144"/>
    </location>
</feature>
<evidence type="ECO:0000313" key="6">
    <source>
        <dbReference type="Proteomes" id="UP000182125"/>
    </source>
</evidence>
<dbReference type="KEGG" id="ttd:A3L14_04125"/>